<accession>A0A1R4HKN7</accession>
<dbReference type="Proteomes" id="UP000195667">
    <property type="component" value="Unassembled WGS sequence"/>
</dbReference>
<proteinExistence type="predicted"/>
<dbReference type="RefSeq" id="WP_087145407.1">
    <property type="nucleotide sequence ID" value="NZ_FUKI01000179.1"/>
</dbReference>
<organism evidence="1 2">
    <name type="scientific">Crenothrix polyspora</name>
    <dbReference type="NCBI Taxonomy" id="360316"/>
    <lineage>
        <taxon>Bacteria</taxon>
        <taxon>Pseudomonadati</taxon>
        <taxon>Pseudomonadota</taxon>
        <taxon>Gammaproteobacteria</taxon>
        <taxon>Methylococcales</taxon>
        <taxon>Crenotrichaceae</taxon>
        <taxon>Crenothrix</taxon>
    </lineage>
</organism>
<keyword evidence="2" id="KW-1185">Reference proteome</keyword>
<protein>
    <submittedName>
        <fullName evidence="1">Uncharacterized protein</fullName>
    </submittedName>
</protein>
<dbReference type="EMBL" id="FUKI01000179">
    <property type="protein sequence ID" value="SJM96601.1"/>
    <property type="molecule type" value="Genomic_DNA"/>
</dbReference>
<reference evidence="2" key="1">
    <citation type="submission" date="2017-02" db="EMBL/GenBank/DDBJ databases">
        <authorList>
            <person name="Daims H."/>
        </authorList>
    </citation>
    <scope>NUCLEOTIDE SEQUENCE [LARGE SCALE GENOMIC DNA]</scope>
</reference>
<name>A0A1R4HKN7_9GAMM</name>
<dbReference type="AlphaFoldDB" id="A0A1R4HKN7"/>
<sequence length="144" mass="15842">MILFRRFPGQLLGLVWRLIVFFVLGLSTALAAPAISQLIFNSATHTLQVEGTAKNGPVSVYDAVTDQLLAIQALIDGKFTVRVNNLSVTPYRIRIVVGNEIIEKTLSQVSTSTAGDIMPRPIDSQALQLNQELHFDEQHDEVGQ</sequence>
<gene>
    <name evidence="1" type="ORF">CRENPOLYSF1_980006</name>
</gene>
<evidence type="ECO:0000313" key="1">
    <source>
        <dbReference type="EMBL" id="SJM96601.1"/>
    </source>
</evidence>
<evidence type="ECO:0000313" key="2">
    <source>
        <dbReference type="Proteomes" id="UP000195667"/>
    </source>
</evidence>